<evidence type="ECO:0000313" key="1">
    <source>
        <dbReference type="EMBL" id="ADM98051.1"/>
    </source>
</evidence>
<reference evidence="1 2" key="1">
    <citation type="journal article" date="2011" name="J. Bacteriol.">
        <title>Genome sequence of the plant-pathogenic bacterium Dickeya dadantii 3937.</title>
        <authorList>
            <person name="Glasner J.D."/>
            <person name="Yang C.H."/>
            <person name="Reverchon S."/>
            <person name="Hugouvieux-Cotte-Pattat N."/>
            <person name="Condemine G."/>
            <person name="Bohin J.P."/>
            <person name="Van Gijsegem F."/>
            <person name="Yang S."/>
            <person name="Franza T."/>
            <person name="Expert D."/>
            <person name="Plunkett G. III"/>
            <person name="San Francisco M.J."/>
            <person name="Charkowski A.O."/>
            <person name="Py B."/>
            <person name="Bell K."/>
            <person name="Rauscher L."/>
            <person name="Rodriguez-Palenzuela P."/>
            <person name="Toussaint A."/>
            <person name="Holeva M.C."/>
            <person name="He S.Y."/>
            <person name="Douet V."/>
            <person name="Boccara M."/>
            <person name="Blanco C."/>
            <person name="Toth I."/>
            <person name="Anderson B.D."/>
            <person name="Biehl B.S."/>
            <person name="Mau B."/>
            <person name="Flynn S.M."/>
            <person name="Barras F."/>
            <person name="Lindeberg M."/>
            <person name="Birch P.R."/>
            <person name="Tsuyumu S."/>
            <person name="Shi X."/>
            <person name="Hibbing M."/>
            <person name="Yap M.N."/>
            <person name="Carpentier M."/>
            <person name="Dassa E."/>
            <person name="Umehara M."/>
            <person name="Kim J.F."/>
            <person name="Rusch M."/>
            <person name="Soni P."/>
            <person name="Mayhew G.F."/>
            <person name="Fouts D.E."/>
            <person name="Gill S.R."/>
            <person name="Blattner F.R."/>
            <person name="Keen N.T."/>
            <person name="Perna N.T."/>
        </authorList>
    </citation>
    <scope>NUCLEOTIDE SEQUENCE [LARGE SCALE GENOMIC DNA]</scope>
    <source>
        <strain evidence="1 2">3937</strain>
    </source>
</reference>
<dbReference type="RefSeq" id="WP_013317511.1">
    <property type="nucleotide sequence ID" value="NC_014500.1"/>
</dbReference>
<organism evidence="1 2">
    <name type="scientific">Dickeya dadantii (strain 3937)</name>
    <name type="common">Erwinia chrysanthemi (strain 3937)</name>
    <dbReference type="NCBI Taxonomy" id="198628"/>
    <lineage>
        <taxon>Bacteria</taxon>
        <taxon>Pseudomonadati</taxon>
        <taxon>Pseudomonadota</taxon>
        <taxon>Gammaproteobacteria</taxon>
        <taxon>Enterobacterales</taxon>
        <taxon>Pectobacteriaceae</taxon>
        <taxon>Dickeya</taxon>
    </lineage>
</organism>
<dbReference type="EMBL" id="CP002038">
    <property type="protein sequence ID" value="ADM98051.1"/>
    <property type="molecule type" value="Genomic_DNA"/>
</dbReference>
<protein>
    <submittedName>
        <fullName evidence="1">Uncharacterized protein</fullName>
    </submittedName>
</protein>
<gene>
    <name evidence="1" type="ordered locus">Dda3937_02903</name>
</gene>
<dbReference type="STRING" id="198628.Dda3937_02903"/>
<dbReference type="Proteomes" id="UP000006859">
    <property type="component" value="Chromosome"/>
</dbReference>
<dbReference type="KEGG" id="ddd:Dda3937_02903"/>
<keyword evidence="2" id="KW-1185">Reference proteome</keyword>
<accession>E0SL16</accession>
<dbReference type="AlphaFoldDB" id="E0SL16"/>
<sequence length="112" mass="12979">MLKEENGLNRRPIYSLPEIPYQKTNPSCFIMMDLQKKSHSVNADQSGFTGIHCMNADNWIFALPRIDRNTEHGVLHHQPAISSDHYYKTVFSLLMYRYESIIIQSTGSRFAD</sequence>
<proteinExistence type="predicted"/>
<evidence type="ECO:0000313" key="2">
    <source>
        <dbReference type="Proteomes" id="UP000006859"/>
    </source>
</evidence>
<dbReference type="HOGENOM" id="CLU_2141917_0_0_6"/>
<name>E0SL16_DICD3</name>